<dbReference type="PANTHER" id="PTHR43736:SF1">
    <property type="entry name" value="DIHYDRONEOPTERIN TRIPHOSPHATE DIPHOSPHATASE"/>
    <property type="match status" value="1"/>
</dbReference>
<accession>A0AAD0PWV0</accession>
<dbReference type="InterPro" id="IPR020476">
    <property type="entry name" value="Nudix_hydrolase"/>
</dbReference>
<dbReference type="PROSITE" id="PS00893">
    <property type="entry name" value="NUDIX_BOX"/>
    <property type="match status" value="1"/>
</dbReference>
<gene>
    <name evidence="5" type="ORF">PLA107_034110</name>
</gene>
<evidence type="ECO:0000256" key="1">
    <source>
        <dbReference type="ARBA" id="ARBA00001946"/>
    </source>
</evidence>
<evidence type="ECO:0000313" key="6">
    <source>
        <dbReference type="Proteomes" id="UP000006426"/>
    </source>
</evidence>
<sequence length="181" mass="19943">MSIFDEILTFLNENRRPDAEIARKVIQGEDDPFARSTLPGHITGSAFVVDVPRRRALLIHHAALGIWVQPGGHVDPGESPVLAALRELLEETGVIGELLLQRIFDIDIHAIPANPRKGEPDHHHIDIRYLVAANSSDAVTVSEQECHGYDWPTLESLAIQNDSVGRMARLAIDWIEGKAAA</sequence>
<evidence type="ECO:0000256" key="3">
    <source>
        <dbReference type="RuleBase" id="RU003476"/>
    </source>
</evidence>
<reference evidence="5 6" key="1">
    <citation type="journal article" date="2011" name="PLoS Pathog.">
        <title>Dynamic evolution of pathogenicity revealed by sequencing and comparative genomics of 19 Pseudomonas syringae isolates.</title>
        <authorList>
            <person name="Baltrus D.A."/>
            <person name="Nishimura M.T."/>
            <person name="Romanchuk A."/>
            <person name="Chang J.H."/>
            <person name="Mukhtar M.S."/>
            <person name="Cherkis K."/>
            <person name="Roach J."/>
            <person name="Grant S.R."/>
            <person name="Jones C.D."/>
            <person name="Dangl J.L."/>
        </authorList>
    </citation>
    <scope>NUCLEOTIDE SEQUENCE [LARGE SCALE GENOMIC DNA]</scope>
    <source>
        <strain evidence="5 6">M301315</strain>
    </source>
</reference>
<proteinExistence type="inferred from homology"/>
<dbReference type="GeneID" id="39474491"/>
<dbReference type="InterPro" id="IPR015797">
    <property type="entry name" value="NUDIX_hydrolase-like_dom_sf"/>
</dbReference>
<dbReference type="InterPro" id="IPR000086">
    <property type="entry name" value="NUDIX_hydrolase_dom"/>
</dbReference>
<dbReference type="PROSITE" id="PS51462">
    <property type="entry name" value="NUDIX"/>
    <property type="match status" value="1"/>
</dbReference>
<dbReference type="RefSeq" id="WP_005742661.1">
    <property type="nucleotide sequence ID" value="NZ_CP031226.1"/>
</dbReference>
<dbReference type="InterPro" id="IPR020084">
    <property type="entry name" value="NUDIX_hydrolase_CS"/>
</dbReference>
<dbReference type="GO" id="GO:0016787">
    <property type="term" value="F:hydrolase activity"/>
    <property type="evidence" value="ECO:0007669"/>
    <property type="project" value="UniProtKB-KW"/>
</dbReference>
<dbReference type="Pfam" id="PF00293">
    <property type="entry name" value="NUDIX"/>
    <property type="match status" value="1"/>
</dbReference>
<dbReference type="CDD" id="cd03674">
    <property type="entry name" value="NUDIX_Hydrolase"/>
    <property type="match status" value="1"/>
</dbReference>
<comment type="similarity">
    <text evidence="3">Belongs to the Nudix hydrolase family.</text>
</comment>
<organism evidence="5 6">
    <name type="scientific">Pseudomonas amygdali pv. lachrymans str. M301315</name>
    <dbReference type="NCBI Taxonomy" id="629260"/>
    <lineage>
        <taxon>Bacteria</taxon>
        <taxon>Pseudomonadati</taxon>
        <taxon>Pseudomonadota</taxon>
        <taxon>Gammaproteobacteria</taxon>
        <taxon>Pseudomonadales</taxon>
        <taxon>Pseudomonadaceae</taxon>
        <taxon>Pseudomonas</taxon>
        <taxon>Pseudomonas amygdali</taxon>
    </lineage>
</organism>
<comment type="cofactor">
    <cofactor evidence="1">
        <name>Mg(2+)</name>
        <dbReference type="ChEBI" id="CHEBI:18420"/>
    </cofactor>
</comment>
<protein>
    <submittedName>
        <fullName evidence="5">NUDIX domain-containing protein</fullName>
    </submittedName>
</protein>
<evidence type="ECO:0000259" key="4">
    <source>
        <dbReference type="PROSITE" id="PS51462"/>
    </source>
</evidence>
<dbReference type="PANTHER" id="PTHR43736">
    <property type="entry name" value="ADP-RIBOSE PYROPHOSPHATASE"/>
    <property type="match status" value="1"/>
</dbReference>
<feature type="domain" description="Nudix hydrolase" evidence="4">
    <location>
        <begin position="39"/>
        <end position="176"/>
    </location>
</feature>
<keyword evidence="5" id="KW-0614">Plasmid</keyword>
<dbReference type="Gene3D" id="3.90.79.10">
    <property type="entry name" value="Nucleoside Triphosphate Pyrophosphohydrolase"/>
    <property type="match status" value="1"/>
</dbReference>
<evidence type="ECO:0000256" key="2">
    <source>
        <dbReference type="ARBA" id="ARBA00022801"/>
    </source>
</evidence>
<dbReference type="EMBL" id="CP031226">
    <property type="protein sequence ID" value="AXH60223.1"/>
    <property type="molecule type" value="Genomic_DNA"/>
</dbReference>
<dbReference type="PRINTS" id="PR00502">
    <property type="entry name" value="NUDIXFAMILY"/>
</dbReference>
<geneLocation type="plasmid" evidence="6">
    <name>pmppla107</name>
</geneLocation>
<dbReference type="Proteomes" id="UP000006426">
    <property type="component" value="Plasmid pmppla107"/>
</dbReference>
<name>A0AAD0PWV0_PSEAV</name>
<keyword evidence="2 3" id="KW-0378">Hydrolase</keyword>
<evidence type="ECO:0000313" key="5">
    <source>
        <dbReference type="EMBL" id="AXH60223.1"/>
    </source>
</evidence>
<dbReference type="SUPFAM" id="SSF55811">
    <property type="entry name" value="Nudix"/>
    <property type="match status" value="1"/>
</dbReference>
<dbReference type="AlphaFoldDB" id="A0AAD0PWV0"/>